<organism evidence="1 2">
    <name type="scientific">Streptomyces celluloflavus</name>
    <dbReference type="NCBI Taxonomy" id="58344"/>
    <lineage>
        <taxon>Bacteria</taxon>
        <taxon>Bacillati</taxon>
        <taxon>Actinomycetota</taxon>
        <taxon>Actinomycetes</taxon>
        <taxon>Kitasatosporales</taxon>
        <taxon>Streptomycetaceae</taxon>
        <taxon>Streptomyces</taxon>
    </lineage>
</organism>
<name>A0ABW7RI79_9ACTN</name>
<dbReference type="Gene3D" id="3.40.50.300">
    <property type="entry name" value="P-loop containing nucleotide triphosphate hydrolases"/>
    <property type="match status" value="1"/>
</dbReference>
<sequence length="376" mass="40965">MTATAIRIQAADSAVPVISSTPSITQWSGRYFGHWWNATVTEATEICTGPIVLADVHPDRYAALGQQVTDTRHEQIVYARVPLLVAEDRNGTIRAFSPRDQLAYISEPHTGRLTIVGTDAEAVAVATARLAREVVRGLLLRDGWTLLHASAAVIDENAILSFGSKGAGKTTTALLLARKSGAELLANDRIFVRRDDAGTVQVLPWPSAAALGLGLLDALGMYDVVRERVQAGEQLHPTQDRRVTEALLEGRREPLWAPNGKEMKVQLHPDQFPDWFGIRLASSARASMLLFPSIFPDAEPRTADEVRGLTESDFMTGATEDRYPDVFRLIRGNGGGRPQDREHVAAHLSRLPHHGIVLGHDIDAAGEFLTKITTSA</sequence>
<evidence type="ECO:0000313" key="1">
    <source>
        <dbReference type="EMBL" id="MFH8587780.1"/>
    </source>
</evidence>
<dbReference type="RefSeq" id="WP_367430769.1">
    <property type="nucleotide sequence ID" value="NZ_CP108413.1"/>
</dbReference>
<comment type="caution">
    <text evidence="1">The sequence shown here is derived from an EMBL/GenBank/DDBJ whole genome shotgun (WGS) entry which is preliminary data.</text>
</comment>
<proteinExistence type="predicted"/>
<gene>
    <name evidence="1" type="ORF">ACH4GP_25835</name>
</gene>
<dbReference type="InterPro" id="IPR027417">
    <property type="entry name" value="P-loop_NTPase"/>
</dbReference>
<dbReference type="EMBL" id="JBIRGH010000018">
    <property type="protein sequence ID" value="MFH8587780.1"/>
    <property type="molecule type" value="Genomic_DNA"/>
</dbReference>
<protein>
    <recommendedName>
        <fullName evidence="3">ATP/GTP-binding protein</fullName>
    </recommendedName>
</protein>
<keyword evidence="2" id="KW-1185">Reference proteome</keyword>
<evidence type="ECO:0000313" key="2">
    <source>
        <dbReference type="Proteomes" id="UP001610990"/>
    </source>
</evidence>
<reference evidence="1 2" key="1">
    <citation type="submission" date="2024-10" db="EMBL/GenBank/DDBJ databases">
        <title>The Natural Products Discovery Center: Release of the First 8490 Sequenced Strains for Exploring Actinobacteria Biosynthetic Diversity.</title>
        <authorList>
            <person name="Kalkreuter E."/>
            <person name="Kautsar S.A."/>
            <person name="Yang D."/>
            <person name="Bader C.D."/>
            <person name="Teijaro C.N."/>
            <person name="Fluegel L."/>
            <person name="Davis C.M."/>
            <person name="Simpson J.R."/>
            <person name="Lauterbach L."/>
            <person name="Steele A.D."/>
            <person name="Gui C."/>
            <person name="Meng S."/>
            <person name="Li G."/>
            <person name="Viehrig K."/>
            <person name="Ye F."/>
            <person name="Su P."/>
            <person name="Kiefer A.F."/>
            <person name="Nichols A."/>
            <person name="Cepeda A.J."/>
            <person name="Yan W."/>
            <person name="Fan B."/>
            <person name="Jiang Y."/>
            <person name="Adhikari A."/>
            <person name="Zheng C.-J."/>
            <person name="Schuster L."/>
            <person name="Cowan T.M."/>
            <person name="Smanski M.J."/>
            <person name="Chevrette M.G."/>
            <person name="De Carvalho L.P.S."/>
            <person name="Shen B."/>
        </authorList>
    </citation>
    <scope>NUCLEOTIDE SEQUENCE [LARGE SCALE GENOMIC DNA]</scope>
    <source>
        <strain evidence="1 2">NPDC018013</strain>
    </source>
</reference>
<accession>A0ABW7RI79</accession>
<evidence type="ECO:0008006" key="3">
    <source>
        <dbReference type="Google" id="ProtNLM"/>
    </source>
</evidence>
<dbReference type="Proteomes" id="UP001610990">
    <property type="component" value="Unassembled WGS sequence"/>
</dbReference>
<dbReference type="SUPFAM" id="SSF53795">
    <property type="entry name" value="PEP carboxykinase-like"/>
    <property type="match status" value="1"/>
</dbReference>